<gene>
    <name evidence="1" type="ORF">FO440_16125</name>
</gene>
<dbReference type="RefSeq" id="WP_144249319.1">
    <property type="nucleotide sequence ID" value="NZ_VLPK01000003.1"/>
</dbReference>
<keyword evidence="2" id="KW-1185">Reference proteome</keyword>
<proteinExistence type="predicted"/>
<dbReference type="Proteomes" id="UP000318733">
    <property type="component" value="Unassembled WGS sequence"/>
</dbReference>
<name>A0A556MH88_9SPHI</name>
<dbReference type="OrthoDB" id="771549at2"/>
<dbReference type="EMBL" id="VLPK01000003">
    <property type="protein sequence ID" value="TSJ39281.1"/>
    <property type="molecule type" value="Genomic_DNA"/>
</dbReference>
<comment type="caution">
    <text evidence="1">The sequence shown here is derived from an EMBL/GenBank/DDBJ whole genome shotgun (WGS) entry which is preliminary data.</text>
</comment>
<sequence>MNYKVKLADGTTHLIEITTGYFKNWRVWKVRINGKAAMLYKLGSEWMQRNEDYLDSYTLKAIGEFIDTMILPPGNTASLAS</sequence>
<dbReference type="AlphaFoldDB" id="A0A556MH88"/>
<protein>
    <submittedName>
        <fullName evidence="1">Uncharacterized protein</fullName>
    </submittedName>
</protein>
<evidence type="ECO:0000313" key="2">
    <source>
        <dbReference type="Proteomes" id="UP000318733"/>
    </source>
</evidence>
<reference evidence="1 2" key="1">
    <citation type="submission" date="2019-07" db="EMBL/GenBank/DDBJ databases">
        <authorList>
            <person name="Huq M.A."/>
        </authorList>
    </citation>
    <scope>NUCLEOTIDE SEQUENCE [LARGE SCALE GENOMIC DNA]</scope>
    <source>
        <strain evidence="1 2">MAH-19</strain>
    </source>
</reference>
<organism evidence="1 2">
    <name type="scientific">Mucilaginibacter corticis</name>
    <dbReference type="NCBI Taxonomy" id="2597670"/>
    <lineage>
        <taxon>Bacteria</taxon>
        <taxon>Pseudomonadati</taxon>
        <taxon>Bacteroidota</taxon>
        <taxon>Sphingobacteriia</taxon>
        <taxon>Sphingobacteriales</taxon>
        <taxon>Sphingobacteriaceae</taxon>
        <taxon>Mucilaginibacter</taxon>
    </lineage>
</organism>
<evidence type="ECO:0000313" key="1">
    <source>
        <dbReference type="EMBL" id="TSJ39281.1"/>
    </source>
</evidence>
<accession>A0A556MH88</accession>